<feature type="compositionally biased region" description="Low complexity" evidence="2">
    <location>
        <begin position="45"/>
        <end position="68"/>
    </location>
</feature>
<dbReference type="InterPro" id="IPR001878">
    <property type="entry name" value="Znf_CCHC"/>
</dbReference>
<keyword evidence="1" id="KW-0479">Metal-binding</keyword>
<sequence length="344" mass="36355">MAQRPRRQDGQPRQQPPVPAPLAALPGLRQVGMPPQPQAGPPIAAPQAAAAPPAALQGQGLVPPAAGQVPVPPAVGQVPVPPAAPHGQVPVPPAVQGQVPVPPAVQGQVPVPPAVQGQVPPVPPAVQGQVPVPPAVQGQVPVPPAVQGQVPPVPLAVPQGQVSVPPPAEGGNVQQESFLRRLEVLETAYRADGVRETLERVLDLARAPSELNRALLIPALRRLEEKARIAGHADLPTYAATFRHASLHEMNPMLGEMVLSSLGSEVDERVGSKFAKVQKQSSVYTTRQPTVQPSPNPWFPEPDTGFHGYCYKCGEWGHSQRRCQGSRGGSRGFRPFRRGRGFRK</sequence>
<proteinExistence type="predicted"/>
<feature type="region of interest" description="Disordered" evidence="2">
    <location>
        <begin position="1"/>
        <end position="68"/>
    </location>
</feature>
<dbReference type="GO" id="GO:0003676">
    <property type="term" value="F:nucleic acid binding"/>
    <property type="evidence" value="ECO:0007669"/>
    <property type="project" value="InterPro"/>
</dbReference>
<feature type="compositionally biased region" description="Basic and acidic residues" evidence="2">
    <location>
        <begin position="1"/>
        <end position="10"/>
    </location>
</feature>
<protein>
    <submittedName>
        <fullName evidence="4">Hypp6951 protein</fullName>
    </submittedName>
</protein>
<dbReference type="AlphaFoldDB" id="A0A8J9YVR4"/>
<evidence type="ECO:0000313" key="4">
    <source>
        <dbReference type="EMBL" id="CAH1242694.1"/>
    </source>
</evidence>
<gene>
    <name evidence="4" type="primary">Hypp6951</name>
    <name evidence="4" type="ORF">BLAG_LOCUS5962</name>
</gene>
<dbReference type="EMBL" id="OV696698">
    <property type="protein sequence ID" value="CAH1242694.1"/>
    <property type="molecule type" value="Genomic_DNA"/>
</dbReference>
<keyword evidence="5" id="KW-1185">Reference proteome</keyword>
<evidence type="ECO:0000313" key="5">
    <source>
        <dbReference type="Proteomes" id="UP000838412"/>
    </source>
</evidence>
<evidence type="ECO:0000256" key="2">
    <source>
        <dbReference type="SAM" id="MobiDB-lite"/>
    </source>
</evidence>
<name>A0A8J9YVR4_BRALA</name>
<keyword evidence="1" id="KW-0863">Zinc-finger</keyword>
<accession>A0A8J9YVR4</accession>
<feature type="compositionally biased region" description="Pro residues" evidence="2">
    <location>
        <begin position="34"/>
        <end position="44"/>
    </location>
</feature>
<dbReference type="PROSITE" id="PS50158">
    <property type="entry name" value="ZF_CCHC"/>
    <property type="match status" value="1"/>
</dbReference>
<dbReference type="OrthoDB" id="10065531at2759"/>
<dbReference type="Proteomes" id="UP000838412">
    <property type="component" value="Chromosome 13"/>
</dbReference>
<feature type="compositionally biased region" description="Basic residues" evidence="2">
    <location>
        <begin position="334"/>
        <end position="344"/>
    </location>
</feature>
<keyword evidence="1" id="KW-0862">Zinc</keyword>
<feature type="compositionally biased region" description="Low complexity" evidence="2">
    <location>
        <begin position="21"/>
        <end position="30"/>
    </location>
</feature>
<evidence type="ECO:0000259" key="3">
    <source>
        <dbReference type="PROSITE" id="PS50158"/>
    </source>
</evidence>
<evidence type="ECO:0000256" key="1">
    <source>
        <dbReference type="PROSITE-ProRule" id="PRU00047"/>
    </source>
</evidence>
<reference evidence="4" key="1">
    <citation type="submission" date="2022-01" db="EMBL/GenBank/DDBJ databases">
        <authorList>
            <person name="Braso-Vives M."/>
        </authorList>
    </citation>
    <scope>NUCLEOTIDE SEQUENCE</scope>
</reference>
<feature type="domain" description="CCHC-type" evidence="3">
    <location>
        <begin position="310"/>
        <end position="323"/>
    </location>
</feature>
<dbReference type="GO" id="GO:0008270">
    <property type="term" value="F:zinc ion binding"/>
    <property type="evidence" value="ECO:0007669"/>
    <property type="project" value="UniProtKB-KW"/>
</dbReference>
<organism evidence="4 5">
    <name type="scientific">Branchiostoma lanceolatum</name>
    <name type="common">Common lancelet</name>
    <name type="synonym">Amphioxus lanceolatum</name>
    <dbReference type="NCBI Taxonomy" id="7740"/>
    <lineage>
        <taxon>Eukaryota</taxon>
        <taxon>Metazoa</taxon>
        <taxon>Chordata</taxon>
        <taxon>Cephalochordata</taxon>
        <taxon>Leptocardii</taxon>
        <taxon>Amphioxiformes</taxon>
        <taxon>Branchiostomatidae</taxon>
        <taxon>Branchiostoma</taxon>
    </lineage>
</organism>
<feature type="region of interest" description="Disordered" evidence="2">
    <location>
        <begin position="321"/>
        <end position="344"/>
    </location>
</feature>